<organism evidence="2 3">
    <name type="scientific">Raphanus sativus</name>
    <name type="common">Radish</name>
    <name type="synonym">Raphanus raphanistrum var. sativus</name>
    <dbReference type="NCBI Taxonomy" id="3726"/>
    <lineage>
        <taxon>Eukaryota</taxon>
        <taxon>Viridiplantae</taxon>
        <taxon>Streptophyta</taxon>
        <taxon>Embryophyta</taxon>
        <taxon>Tracheophyta</taxon>
        <taxon>Spermatophyta</taxon>
        <taxon>Magnoliopsida</taxon>
        <taxon>eudicotyledons</taxon>
        <taxon>Gunneridae</taxon>
        <taxon>Pentapetalae</taxon>
        <taxon>rosids</taxon>
        <taxon>malvids</taxon>
        <taxon>Brassicales</taxon>
        <taxon>Brassicaceae</taxon>
        <taxon>Brassiceae</taxon>
        <taxon>Raphanus</taxon>
    </lineage>
</organism>
<evidence type="ECO:0000313" key="3">
    <source>
        <dbReference type="RefSeq" id="XP_056841644.1"/>
    </source>
</evidence>
<dbReference type="SUPFAM" id="SSF53098">
    <property type="entry name" value="Ribonuclease H-like"/>
    <property type="match status" value="1"/>
</dbReference>
<feature type="region of interest" description="Disordered" evidence="1">
    <location>
        <begin position="154"/>
        <end position="185"/>
    </location>
</feature>
<dbReference type="GO" id="GO:0003676">
    <property type="term" value="F:nucleic acid binding"/>
    <property type="evidence" value="ECO:0007669"/>
    <property type="project" value="InterPro"/>
</dbReference>
<dbReference type="KEGG" id="rsz:130494849"/>
<dbReference type="InterPro" id="IPR036397">
    <property type="entry name" value="RNaseH_sf"/>
</dbReference>
<feature type="compositionally biased region" description="Basic and acidic residues" evidence="1">
    <location>
        <begin position="154"/>
        <end position="164"/>
    </location>
</feature>
<evidence type="ECO:0000256" key="1">
    <source>
        <dbReference type="SAM" id="MobiDB-lite"/>
    </source>
</evidence>
<proteinExistence type="predicted"/>
<dbReference type="InterPro" id="IPR012337">
    <property type="entry name" value="RNaseH-like_sf"/>
</dbReference>
<gene>
    <name evidence="3" type="primary">LOC130494849</name>
</gene>
<dbReference type="OrthoDB" id="101614at2759"/>
<dbReference type="RefSeq" id="XP_056841644.1">
    <property type="nucleotide sequence ID" value="XM_056985664.1"/>
</dbReference>
<dbReference type="Proteomes" id="UP000504610">
    <property type="component" value="Chromosome 5"/>
</dbReference>
<protein>
    <submittedName>
        <fullName evidence="3">Uncharacterized protein LOC130494849</fullName>
    </submittedName>
</protein>
<evidence type="ECO:0000313" key="2">
    <source>
        <dbReference type="Proteomes" id="UP000504610"/>
    </source>
</evidence>
<name>A0A9W3BQZ2_RAPSA</name>
<keyword evidence="2" id="KW-1185">Reference proteome</keyword>
<dbReference type="Gene3D" id="3.30.420.10">
    <property type="entry name" value="Ribonuclease H-like superfamily/Ribonuclease H"/>
    <property type="match status" value="1"/>
</dbReference>
<dbReference type="PANTHER" id="PTHR48475">
    <property type="entry name" value="RIBONUCLEASE H"/>
    <property type="match status" value="1"/>
</dbReference>
<reference evidence="2" key="1">
    <citation type="journal article" date="2019" name="Database">
        <title>The radish genome database (RadishGD): an integrated information resource for radish genomics.</title>
        <authorList>
            <person name="Yu H.J."/>
            <person name="Baek S."/>
            <person name="Lee Y.J."/>
            <person name="Cho A."/>
            <person name="Mun J.H."/>
        </authorList>
    </citation>
    <scope>NUCLEOTIDE SEQUENCE [LARGE SCALE GENOMIC DNA]</scope>
    <source>
        <strain evidence="2">cv. WK10039</strain>
    </source>
</reference>
<dbReference type="Gene3D" id="1.10.340.70">
    <property type="match status" value="1"/>
</dbReference>
<dbReference type="CDD" id="cd09279">
    <property type="entry name" value="RNase_HI_like"/>
    <property type="match status" value="1"/>
</dbReference>
<dbReference type="PANTHER" id="PTHR48475:SF2">
    <property type="entry name" value="RIBONUCLEASE H"/>
    <property type="match status" value="1"/>
</dbReference>
<reference evidence="3" key="2">
    <citation type="submission" date="2025-08" db="UniProtKB">
        <authorList>
            <consortium name="RefSeq"/>
        </authorList>
    </citation>
    <scope>IDENTIFICATION</scope>
    <source>
        <tissue evidence="3">Leaf</tissue>
    </source>
</reference>
<dbReference type="GeneID" id="130494849"/>
<feature type="compositionally biased region" description="Acidic residues" evidence="1">
    <location>
        <begin position="166"/>
        <end position="175"/>
    </location>
</feature>
<dbReference type="AlphaFoldDB" id="A0A9W3BQZ2"/>
<accession>A0A9W3BQZ2</accession>
<sequence>MTSLRTILHSPRQSWRLTKWAIELSEYDIKYKPITSSKAQVLADFFIELFPKEADGEFKTDKWKIHVDGASSKQGSEIGIQLESPAGEIIEKSLHLRFHVSNNEAEYELLIAGLRLAVSINAKKVSAFSDSQLVTSQFHGEYEAKKRKDVNLSRRLTKGERATQENEVEEFETSQEEGTHTEPNEEDVVNYEEFANEDDNVQSVKTQTQKTSALPADEADHKANHEAHEAFRVKLESRPDWRTPILNYIKNNELPPERWKARKLKAEARVTAFWENNYTYEVWVNHIFTILRQTHSGSCGSHSGGRSFTIRIKKHGYFWSTIASDSEQFELRCDKCQLHAPFIHQPTQKMSYVSSPYPFMKWSMDIVGPLVSSGSAKLLFLLVLTNYFTKWVEAEAY</sequence>